<feature type="compositionally biased region" description="Polar residues" evidence="1">
    <location>
        <begin position="35"/>
        <end position="49"/>
    </location>
</feature>
<dbReference type="Proteomes" id="UP000287394">
    <property type="component" value="Chromosome"/>
</dbReference>
<organism evidence="3 4">
    <name type="scientific">Capsulimonas corticalis</name>
    <dbReference type="NCBI Taxonomy" id="2219043"/>
    <lineage>
        <taxon>Bacteria</taxon>
        <taxon>Bacillati</taxon>
        <taxon>Armatimonadota</taxon>
        <taxon>Armatimonadia</taxon>
        <taxon>Capsulimonadales</taxon>
        <taxon>Capsulimonadaceae</taxon>
        <taxon>Capsulimonas</taxon>
    </lineage>
</organism>
<name>A0A9N7L578_9BACT</name>
<keyword evidence="4" id="KW-1185">Reference proteome</keyword>
<protein>
    <submittedName>
        <fullName evidence="3">Uncharacterized protein</fullName>
    </submittedName>
</protein>
<keyword evidence="2" id="KW-0732">Signal</keyword>
<dbReference type="AlphaFoldDB" id="A0A9N7L578"/>
<sequence length="70" mass="7360">MPTMKNTTAWRALAVGALLGGAVVVCPSPARADQPDTTAQITSSDSGQTQEKKDGDIIVQKPIIIKDPKK</sequence>
<evidence type="ECO:0000313" key="4">
    <source>
        <dbReference type="Proteomes" id="UP000287394"/>
    </source>
</evidence>
<accession>A0A9N7L578</accession>
<evidence type="ECO:0000256" key="2">
    <source>
        <dbReference type="SAM" id="SignalP"/>
    </source>
</evidence>
<feature type="chain" id="PRO_5040167023" evidence="2">
    <location>
        <begin position="33"/>
        <end position="70"/>
    </location>
</feature>
<dbReference type="KEGG" id="ccot:CCAX7_32980"/>
<reference evidence="3 4" key="1">
    <citation type="journal article" date="2019" name="Int. J. Syst. Evol. Microbiol.">
        <title>Capsulimonas corticalis gen. nov., sp. nov., an aerobic capsulated bacterium, of a novel bacterial order, Capsulimonadales ord. nov., of the class Armatimonadia of the phylum Armatimonadetes.</title>
        <authorList>
            <person name="Li J."/>
            <person name="Kudo C."/>
            <person name="Tonouchi A."/>
        </authorList>
    </citation>
    <scope>NUCLEOTIDE SEQUENCE [LARGE SCALE GENOMIC DNA]</scope>
    <source>
        <strain evidence="3 4">AX-7</strain>
    </source>
</reference>
<feature type="signal peptide" evidence="2">
    <location>
        <begin position="1"/>
        <end position="32"/>
    </location>
</feature>
<proteinExistence type="predicted"/>
<feature type="region of interest" description="Disordered" evidence="1">
    <location>
        <begin position="31"/>
        <end position="61"/>
    </location>
</feature>
<dbReference type="EMBL" id="AP025739">
    <property type="protein sequence ID" value="BDI31247.1"/>
    <property type="molecule type" value="Genomic_DNA"/>
</dbReference>
<gene>
    <name evidence="3" type="ORF">CCAX7_32980</name>
</gene>
<evidence type="ECO:0000256" key="1">
    <source>
        <dbReference type="SAM" id="MobiDB-lite"/>
    </source>
</evidence>
<evidence type="ECO:0000313" key="3">
    <source>
        <dbReference type="EMBL" id="BDI31247.1"/>
    </source>
</evidence>